<evidence type="ECO:0000313" key="6">
    <source>
        <dbReference type="Proteomes" id="UP000286050"/>
    </source>
</evidence>
<dbReference type="Pfam" id="PF13432">
    <property type="entry name" value="TPR_16"/>
    <property type="match status" value="2"/>
</dbReference>
<feature type="compositionally biased region" description="Low complexity" evidence="3">
    <location>
        <begin position="448"/>
        <end position="472"/>
    </location>
</feature>
<dbReference type="InterPro" id="IPR051012">
    <property type="entry name" value="CellSynth/LPSAsmb/PSIAsmb"/>
</dbReference>
<keyword evidence="4" id="KW-1133">Transmembrane helix</keyword>
<proteinExistence type="predicted"/>
<keyword evidence="2" id="KW-0802">TPR repeat</keyword>
<dbReference type="EMBL" id="QSJI01000001">
    <property type="protein sequence ID" value="RHD57399.1"/>
    <property type="molecule type" value="Genomic_DNA"/>
</dbReference>
<name>A0A414G039_9ACTN</name>
<dbReference type="Gene3D" id="1.25.40.10">
    <property type="entry name" value="Tetratricopeptide repeat domain"/>
    <property type="match status" value="1"/>
</dbReference>
<dbReference type="InterPro" id="IPR019734">
    <property type="entry name" value="TPR_rpt"/>
</dbReference>
<dbReference type="SUPFAM" id="SSF48452">
    <property type="entry name" value="TPR-like"/>
    <property type="match status" value="1"/>
</dbReference>
<dbReference type="RefSeq" id="WP_118271204.1">
    <property type="nucleotide sequence ID" value="NZ_QSJI01000001.1"/>
</dbReference>
<dbReference type="Pfam" id="PF13176">
    <property type="entry name" value="TPR_7"/>
    <property type="match status" value="1"/>
</dbReference>
<evidence type="ECO:0000256" key="1">
    <source>
        <dbReference type="ARBA" id="ARBA00022737"/>
    </source>
</evidence>
<gene>
    <name evidence="5" type="ORF">DW787_00710</name>
</gene>
<accession>A0A414G039</accession>
<reference evidence="5 6" key="1">
    <citation type="submission" date="2018-08" db="EMBL/GenBank/DDBJ databases">
        <title>A genome reference for cultivated species of the human gut microbiota.</title>
        <authorList>
            <person name="Zou Y."/>
            <person name="Xue W."/>
            <person name="Luo G."/>
        </authorList>
    </citation>
    <scope>NUCLEOTIDE SEQUENCE [LARGE SCALE GENOMIC DNA]</scope>
    <source>
        <strain evidence="5 6">AM30-5LB</strain>
    </source>
</reference>
<dbReference type="PANTHER" id="PTHR45586:SF1">
    <property type="entry name" value="LIPOPOLYSACCHARIDE ASSEMBLY PROTEIN B"/>
    <property type="match status" value="1"/>
</dbReference>
<keyword evidence="1" id="KW-0677">Repeat</keyword>
<dbReference type="SMART" id="SM00028">
    <property type="entry name" value="TPR"/>
    <property type="match status" value="2"/>
</dbReference>
<sequence>MNAQVLEQARSAYRTGDFAAAAQLFSAAKEGDQPWGEADHLRGNSLMRLGRYAEAAAAYAVALKDDAYGKKGALLTNQGKALVAAGDLASAVSSFSAATQDASYATPYKAYLGLGSALEKLGNLTEAGVAYRQAAIDGTNPAPAGALASLGDCFVALQRPEDAIESYRTALDFAGPRDDVSAINAGLGCAYAAANRFSDALDAFTAATADGVYQLTADQAAARDRAHDALSASAAMMPATDAFDTAVDPLDPLGQSGNFMPDPSDTGFFTLSEHEMVQQDRAEAKVRRKHRHLGLKIFITILLILVVAGGGLAFAYTRGFGFPTQQDTLTKLFEAASSDAATDEFLASGLDDSQRAVIVASIPKDATATIEGMDAGMSESKATVKVALKQGGEMTYEVDFVREGLGWVVCSIASDFNVSGDVDASAGTDEPAAESTDADAATDEAPAEDAAAADAPAAEDPTAEPAGEAAAQ</sequence>
<evidence type="ECO:0000313" key="5">
    <source>
        <dbReference type="EMBL" id="RHD57399.1"/>
    </source>
</evidence>
<organism evidence="5 6">
    <name type="scientific">Collinsella intestinalis</name>
    <dbReference type="NCBI Taxonomy" id="147207"/>
    <lineage>
        <taxon>Bacteria</taxon>
        <taxon>Bacillati</taxon>
        <taxon>Actinomycetota</taxon>
        <taxon>Coriobacteriia</taxon>
        <taxon>Coriobacteriales</taxon>
        <taxon>Coriobacteriaceae</taxon>
        <taxon>Collinsella</taxon>
    </lineage>
</organism>
<evidence type="ECO:0000256" key="3">
    <source>
        <dbReference type="SAM" id="MobiDB-lite"/>
    </source>
</evidence>
<protein>
    <submittedName>
        <fullName evidence="5">Tetratricopeptide repeat protein</fullName>
    </submittedName>
</protein>
<comment type="caution">
    <text evidence="5">The sequence shown here is derived from an EMBL/GenBank/DDBJ whole genome shotgun (WGS) entry which is preliminary data.</text>
</comment>
<feature type="region of interest" description="Disordered" evidence="3">
    <location>
        <begin position="422"/>
        <end position="472"/>
    </location>
</feature>
<dbReference type="PANTHER" id="PTHR45586">
    <property type="entry name" value="TPR REPEAT-CONTAINING PROTEIN PA4667"/>
    <property type="match status" value="1"/>
</dbReference>
<dbReference type="Proteomes" id="UP000286050">
    <property type="component" value="Unassembled WGS sequence"/>
</dbReference>
<keyword evidence="4" id="KW-0812">Transmembrane</keyword>
<dbReference type="InterPro" id="IPR011990">
    <property type="entry name" value="TPR-like_helical_dom_sf"/>
</dbReference>
<dbReference type="AlphaFoldDB" id="A0A414G039"/>
<evidence type="ECO:0000256" key="2">
    <source>
        <dbReference type="ARBA" id="ARBA00022803"/>
    </source>
</evidence>
<feature type="transmembrane region" description="Helical" evidence="4">
    <location>
        <begin position="293"/>
        <end position="316"/>
    </location>
</feature>
<evidence type="ECO:0000256" key="4">
    <source>
        <dbReference type="SAM" id="Phobius"/>
    </source>
</evidence>
<keyword evidence="4" id="KW-0472">Membrane</keyword>
<feature type="compositionally biased region" description="Acidic residues" evidence="3">
    <location>
        <begin position="436"/>
        <end position="447"/>
    </location>
</feature>